<protein>
    <submittedName>
        <fullName evidence="7">Threonine efflux protein</fullName>
    </submittedName>
</protein>
<proteinExistence type="predicted"/>
<dbReference type="OrthoDB" id="9784202at2"/>
<evidence type="ECO:0000256" key="5">
    <source>
        <dbReference type="ARBA" id="ARBA00023136"/>
    </source>
</evidence>
<feature type="transmembrane region" description="Helical" evidence="6">
    <location>
        <begin position="154"/>
        <end position="175"/>
    </location>
</feature>
<feature type="transmembrane region" description="Helical" evidence="6">
    <location>
        <begin position="42"/>
        <end position="67"/>
    </location>
</feature>
<keyword evidence="8" id="KW-1185">Reference proteome</keyword>
<evidence type="ECO:0000313" key="7">
    <source>
        <dbReference type="EMBL" id="GCE28738.1"/>
    </source>
</evidence>
<gene>
    <name evidence="7" type="primary">rhtC</name>
    <name evidence="7" type="ORF">KDA_42220</name>
</gene>
<evidence type="ECO:0000256" key="3">
    <source>
        <dbReference type="ARBA" id="ARBA00022692"/>
    </source>
</evidence>
<comment type="caution">
    <text evidence="7">The sequence shown here is derived from an EMBL/GenBank/DDBJ whole genome shotgun (WGS) entry which is preliminary data.</text>
</comment>
<dbReference type="InterPro" id="IPR001123">
    <property type="entry name" value="LeuE-type"/>
</dbReference>
<dbReference type="EMBL" id="BIFT01000001">
    <property type="protein sequence ID" value="GCE28738.1"/>
    <property type="molecule type" value="Genomic_DNA"/>
</dbReference>
<evidence type="ECO:0000313" key="8">
    <source>
        <dbReference type="Proteomes" id="UP000287171"/>
    </source>
</evidence>
<keyword evidence="3 6" id="KW-0812">Transmembrane</keyword>
<feature type="transmembrane region" description="Helical" evidence="6">
    <location>
        <begin position="129"/>
        <end position="148"/>
    </location>
</feature>
<dbReference type="PANTHER" id="PTHR30086:SF19">
    <property type="entry name" value="THREONINE EFFLUX PROTEIN"/>
    <property type="match status" value="1"/>
</dbReference>
<evidence type="ECO:0000256" key="4">
    <source>
        <dbReference type="ARBA" id="ARBA00022989"/>
    </source>
</evidence>
<keyword evidence="4 6" id="KW-1133">Transmembrane helix</keyword>
<evidence type="ECO:0000256" key="1">
    <source>
        <dbReference type="ARBA" id="ARBA00004651"/>
    </source>
</evidence>
<dbReference type="AlphaFoldDB" id="A0A402BBD5"/>
<dbReference type="PIRSF" id="PIRSF006324">
    <property type="entry name" value="LeuE"/>
    <property type="match status" value="1"/>
</dbReference>
<keyword evidence="5 6" id="KW-0472">Membrane</keyword>
<keyword evidence="2" id="KW-1003">Cell membrane</keyword>
<evidence type="ECO:0000256" key="2">
    <source>
        <dbReference type="ARBA" id="ARBA00022475"/>
    </source>
</evidence>
<dbReference type="RefSeq" id="WP_126628919.1">
    <property type="nucleotide sequence ID" value="NZ_BIFT01000001.1"/>
</dbReference>
<sequence>MSYVPSLIALAGVWLLAVMSPGPDFAAIVQYATTRSRRDGMLVALGVTSAISIWIVGSIVGLGALLVRMSWLVEIIRTIGACYLVYLGIKTILHAHRPASVSSSQQLAPAPGFSAWRVGFITNISNPKAVAFFSSLFIVILPANPPLWVLITSAILMLVIAISWFCIVACIFSLGAISRAYLRAKRWLDYITGGIFIALGIRLAIEK</sequence>
<dbReference type="GO" id="GO:0015171">
    <property type="term" value="F:amino acid transmembrane transporter activity"/>
    <property type="evidence" value="ECO:0007669"/>
    <property type="project" value="TreeGrafter"/>
</dbReference>
<reference evidence="8" key="1">
    <citation type="submission" date="2018-12" db="EMBL/GenBank/DDBJ databases">
        <title>Tengunoibacter tsumagoiensis gen. nov., sp. nov., Dictyobacter kobayashii sp. nov., D. alpinus sp. nov., and D. joshuensis sp. nov. and description of Dictyobacteraceae fam. nov. within the order Ktedonobacterales isolated from Tengu-no-mugimeshi.</title>
        <authorList>
            <person name="Wang C.M."/>
            <person name="Zheng Y."/>
            <person name="Sakai Y."/>
            <person name="Toyoda A."/>
            <person name="Minakuchi Y."/>
            <person name="Abe K."/>
            <person name="Yokota A."/>
            <person name="Yabe S."/>
        </authorList>
    </citation>
    <scope>NUCLEOTIDE SEQUENCE [LARGE SCALE GENOMIC DNA]</scope>
    <source>
        <strain evidence="8">Uno16</strain>
    </source>
</reference>
<dbReference type="Proteomes" id="UP000287171">
    <property type="component" value="Unassembled WGS sequence"/>
</dbReference>
<dbReference type="Pfam" id="PF01810">
    <property type="entry name" value="LysE"/>
    <property type="match status" value="1"/>
</dbReference>
<name>A0A402BBD5_9CHLR</name>
<evidence type="ECO:0000256" key="6">
    <source>
        <dbReference type="SAM" id="Phobius"/>
    </source>
</evidence>
<organism evidence="7 8">
    <name type="scientific">Dictyobacter alpinus</name>
    <dbReference type="NCBI Taxonomy" id="2014873"/>
    <lineage>
        <taxon>Bacteria</taxon>
        <taxon>Bacillati</taxon>
        <taxon>Chloroflexota</taxon>
        <taxon>Ktedonobacteria</taxon>
        <taxon>Ktedonobacterales</taxon>
        <taxon>Dictyobacteraceae</taxon>
        <taxon>Dictyobacter</taxon>
    </lineage>
</organism>
<dbReference type="PANTHER" id="PTHR30086">
    <property type="entry name" value="ARGININE EXPORTER PROTEIN ARGO"/>
    <property type="match status" value="1"/>
</dbReference>
<feature type="transmembrane region" description="Helical" evidence="6">
    <location>
        <begin position="187"/>
        <end position="205"/>
    </location>
</feature>
<comment type="subcellular location">
    <subcellularLocation>
        <location evidence="1">Cell membrane</location>
        <topology evidence="1">Multi-pass membrane protein</topology>
    </subcellularLocation>
</comment>
<accession>A0A402BBD5</accession>
<dbReference type="GO" id="GO:0005886">
    <property type="term" value="C:plasma membrane"/>
    <property type="evidence" value="ECO:0007669"/>
    <property type="project" value="UniProtKB-SubCell"/>
</dbReference>